<sequence>MLVGGIAATNKNDIDQHTVDTVCALNSNSAAFVGKAPLKVCTFSGVCGKDAAKSLYL</sequence>
<dbReference type="Proteomes" id="UP000828251">
    <property type="component" value="Unassembled WGS sequence"/>
</dbReference>
<name>A0A9D3ZQ88_9ROSI</name>
<gene>
    <name evidence="1" type="ORF">J1N35_034654</name>
</gene>
<comment type="caution">
    <text evidence="1">The sequence shown here is derived from an EMBL/GenBank/DDBJ whole genome shotgun (WGS) entry which is preliminary data.</text>
</comment>
<dbReference type="OrthoDB" id="10433035at2759"/>
<organism evidence="1 2">
    <name type="scientific">Gossypium stocksii</name>
    <dbReference type="NCBI Taxonomy" id="47602"/>
    <lineage>
        <taxon>Eukaryota</taxon>
        <taxon>Viridiplantae</taxon>
        <taxon>Streptophyta</taxon>
        <taxon>Embryophyta</taxon>
        <taxon>Tracheophyta</taxon>
        <taxon>Spermatophyta</taxon>
        <taxon>Magnoliopsida</taxon>
        <taxon>eudicotyledons</taxon>
        <taxon>Gunneridae</taxon>
        <taxon>Pentapetalae</taxon>
        <taxon>rosids</taxon>
        <taxon>malvids</taxon>
        <taxon>Malvales</taxon>
        <taxon>Malvaceae</taxon>
        <taxon>Malvoideae</taxon>
        <taxon>Gossypium</taxon>
    </lineage>
</organism>
<dbReference type="AlphaFoldDB" id="A0A9D3ZQ88"/>
<evidence type="ECO:0000313" key="2">
    <source>
        <dbReference type="Proteomes" id="UP000828251"/>
    </source>
</evidence>
<keyword evidence="2" id="KW-1185">Reference proteome</keyword>
<evidence type="ECO:0000313" key="1">
    <source>
        <dbReference type="EMBL" id="KAH1056589.1"/>
    </source>
</evidence>
<protein>
    <submittedName>
        <fullName evidence="1">Uncharacterized protein</fullName>
    </submittedName>
</protein>
<accession>A0A9D3ZQ88</accession>
<reference evidence="1 2" key="1">
    <citation type="journal article" date="2021" name="Plant Biotechnol. J.">
        <title>Multi-omics assisted identification of the key and species-specific regulatory components of drought-tolerant mechanisms in Gossypium stocksii.</title>
        <authorList>
            <person name="Yu D."/>
            <person name="Ke L."/>
            <person name="Zhang D."/>
            <person name="Wu Y."/>
            <person name="Sun Y."/>
            <person name="Mei J."/>
            <person name="Sun J."/>
            <person name="Sun Y."/>
        </authorList>
    </citation>
    <scope>NUCLEOTIDE SEQUENCE [LARGE SCALE GENOMIC DNA]</scope>
    <source>
        <strain evidence="2">cv. E1</strain>
        <tissue evidence="1">Leaf</tissue>
    </source>
</reference>
<dbReference type="EMBL" id="JAIQCV010000010">
    <property type="protein sequence ID" value="KAH1056589.1"/>
    <property type="molecule type" value="Genomic_DNA"/>
</dbReference>
<proteinExistence type="predicted"/>